<accession>A0AAW9TKB6</accession>
<dbReference type="InterPro" id="IPR036390">
    <property type="entry name" value="WH_DNA-bd_sf"/>
</dbReference>
<dbReference type="GO" id="GO:0003700">
    <property type="term" value="F:DNA-binding transcription factor activity"/>
    <property type="evidence" value="ECO:0007669"/>
    <property type="project" value="TreeGrafter"/>
</dbReference>
<dbReference type="AlphaFoldDB" id="A0AAW9TKB6"/>
<dbReference type="PANTHER" id="PTHR33221:SF15">
    <property type="entry name" value="HTH-TYPE TRANSCRIPTIONAL REGULATOR YWGB-RELATED"/>
    <property type="match status" value="1"/>
</dbReference>
<dbReference type="GO" id="GO:0005829">
    <property type="term" value="C:cytosol"/>
    <property type="evidence" value="ECO:0007669"/>
    <property type="project" value="TreeGrafter"/>
</dbReference>
<dbReference type="Proteomes" id="UP000429484">
    <property type="component" value="Unassembled WGS sequence"/>
</dbReference>
<evidence type="ECO:0000313" key="2">
    <source>
        <dbReference type="Proteomes" id="UP000429484"/>
    </source>
</evidence>
<dbReference type="PANTHER" id="PTHR33221">
    <property type="entry name" value="WINGED HELIX-TURN-HELIX TRANSCRIPTIONAL REGULATOR, RRF2 FAMILY"/>
    <property type="match status" value="1"/>
</dbReference>
<name>A0AAW9TKB6_RHIML</name>
<dbReference type="RefSeq" id="WP_014531257.1">
    <property type="nucleotide sequence ID" value="NZ_BJNJ01000142.1"/>
</dbReference>
<dbReference type="SUPFAM" id="SSF46785">
    <property type="entry name" value="Winged helix' DNA-binding domain"/>
    <property type="match status" value="1"/>
</dbReference>
<dbReference type="InterPro" id="IPR000944">
    <property type="entry name" value="Tscrpt_reg_Rrf2"/>
</dbReference>
<comment type="caution">
    <text evidence="1">The sequence shown here is derived from an EMBL/GenBank/DDBJ whole genome shotgun (WGS) entry which is preliminary data.</text>
</comment>
<organism evidence="1 2">
    <name type="scientific">Rhizobium meliloti</name>
    <name type="common">Ensifer meliloti</name>
    <name type="synonym">Sinorhizobium meliloti</name>
    <dbReference type="NCBI Taxonomy" id="382"/>
    <lineage>
        <taxon>Bacteria</taxon>
        <taxon>Pseudomonadati</taxon>
        <taxon>Pseudomonadota</taxon>
        <taxon>Alphaproteobacteria</taxon>
        <taxon>Hyphomicrobiales</taxon>
        <taxon>Rhizobiaceae</taxon>
        <taxon>Sinorhizobium/Ensifer group</taxon>
        <taxon>Sinorhizobium</taxon>
    </lineage>
</organism>
<dbReference type="Pfam" id="PF02082">
    <property type="entry name" value="Rrf2"/>
    <property type="match status" value="1"/>
</dbReference>
<proteinExistence type="predicted"/>
<gene>
    <name evidence="1" type="ORF">GHK53_06180</name>
</gene>
<dbReference type="PROSITE" id="PS51197">
    <property type="entry name" value="HTH_RRF2_2"/>
    <property type="match status" value="1"/>
</dbReference>
<protein>
    <submittedName>
        <fullName evidence="1">Transcriptional regulator</fullName>
    </submittedName>
</protein>
<dbReference type="EMBL" id="WISR01000064">
    <property type="protein sequence ID" value="MQW32410.1"/>
    <property type="molecule type" value="Genomic_DNA"/>
</dbReference>
<sequence length="135" mass="14500">MSDTRLARMLHVLVHMHLLGGGETSETIAKMLNTNPVVVRRTMAALKEKGIVRSAGGRSGGWRIAKGADEITVEQVHDALQTGSAFSIALSRDHITCPVEGAVNTFLDQAMADAERALRTRFAGTTIQDLANAFV</sequence>
<dbReference type="Gene3D" id="1.10.10.10">
    <property type="entry name" value="Winged helix-like DNA-binding domain superfamily/Winged helix DNA-binding domain"/>
    <property type="match status" value="1"/>
</dbReference>
<reference evidence="1 2" key="1">
    <citation type="journal article" date="2013" name="Genome Biol.">
        <title>Comparative genomics of the core and accessory genomes of 48 Sinorhizobium strains comprising five genospecies.</title>
        <authorList>
            <person name="Sugawara M."/>
            <person name="Epstein B."/>
            <person name="Badgley B.D."/>
            <person name="Unno T."/>
            <person name="Xu L."/>
            <person name="Reese J."/>
            <person name="Gyaneshwar P."/>
            <person name="Denny R."/>
            <person name="Mudge J."/>
            <person name="Bharti A.K."/>
            <person name="Farmer A.D."/>
            <person name="May G.D."/>
            <person name="Woodward J.E."/>
            <person name="Medigue C."/>
            <person name="Vallenet D."/>
            <person name="Lajus A."/>
            <person name="Rouy Z."/>
            <person name="Martinez-Vaz B."/>
            <person name="Tiffin P."/>
            <person name="Young N.D."/>
            <person name="Sadowsky M.J."/>
        </authorList>
    </citation>
    <scope>NUCLEOTIDE SEQUENCE [LARGE SCALE GENOMIC DNA]</scope>
    <source>
        <strain evidence="1 2">N6B1</strain>
    </source>
</reference>
<evidence type="ECO:0000313" key="1">
    <source>
        <dbReference type="EMBL" id="MQW32410.1"/>
    </source>
</evidence>
<dbReference type="InterPro" id="IPR036388">
    <property type="entry name" value="WH-like_DNA-bd_sf"/>
</dbReference>